<dbReference type="EMBL" id="JAUBDI010000002">
    <property type="protein sequence ID" value="MDW0112221.1"/>
    <property type="molecule type" value="Genomic_DNA"/>
</dbReference>
<gene>
    <name evidence="1" type="ORF">QT711_03425</name>
</gene>
<reference evidence="1 2" key="1">
    <citation type="submission" date="2023-06" db="EMBL/GenBank/DDBJ databases">
        <title>Sporosarcina sp. nov., isolated from Korean traditional fermented seafood 'Jeotgal'.</title>
        <authorList>
            <person name="Yang A.I."/>
            <person name="Shin N.-R."/>
        </authorList>
    </citation>
    <scope>NUCLEOTIDE SEQUENCE [LARGE SCALE GENOMIC DNA]</scope>
    <source>
        <strain evidence="1 2">KCTC13119</strain>
    </source>
</reference>
<accession>A0ABU4G5H5</accession>
<name>A0ABU4G5H5_9BACL</name>
<evidence type="ECO:0000313" key="2">
    <source>
        <dbReference type="Proteomes" id="UP001282284"/>
    </source>
</evidence>
<organism evidence="1 2">
    <name type="scientific">Sporosarcina saromensis</name>
    <dbReference type="NCBI Taxonomy" id="359365"/>
    <lineage>
        <taxon>Bacteria</taxon>
        <taxon>Bacillati</taxon>
        <taxon>Bacillota</taxon>
        <taxon>Bacilli</taxon>
        <taxon>Bacillales</taxon>
        <taxon>Caryophanaceae</taxon>
        <taxon>Sporosarcina</taxon>
    </lineage>
</organism>
<sequence>MKTLKDQLDEKGLSRTCTGEVERKSIRPKHKYSERMSNREWVELMGVNRDTYKRVGGAIRKR</sequence>
<proteinExistence type="predicted"/>
<keyword evidence="2" id="KW-1185">Reference proteome</keyword>
<dbReference type="RefSeq" id="WP_317942114.1">
    <property type="nucleotide sequence ID" value="NZ_JAUBDI010000002.1"/>
</dbReference>
<protein>
    <submittedName>
        <fullName evidence="1">Uncharacterized protein</fullName>
    </submittedName>
</protein>
<comment type="caution">
    <text evidence="1">The sequence shown here is derived from an EMBL/GenBank/DDBJ whole genome shotgun (WGS) entry which is preliminary data.</text>
</comment>
<dbReference type="Proteomes" id="UP001282284">
    <property type="component" value="Unassembled WGS sequence"/>
</dbReference>
<evidence type="ECO:0000313" key="1">
    <source>
        <dbReference type="EMBL" id="MDW0112221.1"/>
    </source>
</evidence>